<gene>
    <name evidence="9" type="ORF">KP509_07G092700</name>
</gene>
<comment type="function">
    <text evidence="1">DNA-dependent RNA polymerase catalyzes the transcription of DNA into RNA using the four ribonucleoside triphosphates as substrates.</text>
</comment>
<dbReference type="EC" id="2.7.7.6" evidence="2"/>
<dbReference type="AlphaFoldDB" id="A0A8T2UEP0"/>
<dbReference type="GO" id="GO:0003677">
    <property type="term" value="F:DNA binding"/>
    <property type="evidence" value="ECO:0007669"/>
    <property type="project" value="InterPro"/>
</dbReference>
<dbReference type="GO" id="GO:0000428">
    <property type="term" value="C:DNA-directed RNA polymerase complex"/>
    <property type="evidence" value="ECO:0007669"/>
    <property type="project" value="UniProtKB-KW"/>
</dbReference>
<evidence type="ECO:0000256" key="4">
    <source>
        <dbReference type="ARBA" id="ARBA00022679"/>
    </source>
</evidence>
<evidence type="ECO:0000259" key="8">
    <source>
        <dbReference type="Pfam" id="PF04997"/>
    </source>
</evidence>
<dbReference type="Proteomes" id="UP000825935">
    <property type="component" value="Chromosome 7"/>
</dbReference>
<dbReference type="Gene3D" id="4.10.860.120">
    <property type="entry name" value="RNA polymerase II, clamp domain"/>
    <property type="match status" value="1"/>
</dbReference>
<dbReference type="InterPro" id="IPR045867">
    <property type="entry name" value="DNA-dir_RpoC_beta_prime"/>
</dbReference>
<comment type="caution">
    <text evidence="9">The sequence shown here is derived from an EMBL/GenBank/DDBJ whole genome shotgun (WGS) entry which is preliminary data.</text>
</comment>
<dbReference type="OrthoDB" id="1862828at2759"/>
<feature type="domain" description="RNA polymerase Rpb1" evidence="8">
    <location>
        <begin position="7"/>
        <end position="123"/>
    </location>
</feature>
<keyword evidence="4" id="KW-0808">Transferase</keyword>
<evidence type="ECO:0000256" key="7">
    <source>
        <dbReference type="ARBA" id="ARBA00048552"/>
    </source>
</evidence>
<keyword evidence="10" id="KW-1185">Reference proteome</keyword>
<keyword evidence="5" id="KW-0548">Nucleotidyltransferase</keyword>
<evidence type="ECO:0000256" key="1">
    <source>
        <dbReference type="ARBA" id="ARBA00004026"/>
    </source>
</evidence>
<feature type="non-terminal residue" evidence="9">
    <location>
        <position position="220"/>
    </location>
</feature>
<dbReference type="GO" id="GO:0003899">
    <property type="term" value="F:DNA-directed RNA polymerase activity"/>
    <property type="evidence" value="ECO:0007669"/>
    <property type="project" value="UniProtKB-EC"/>
</dbReference>
<sequence>MIHRTNYKQLRIGLASPEQILTWAERKLPNGDTVGQTHKPERDGSFCERIFGPIKSGVCACGNYQSINNEDTSSTFCKQCGVEFTDSRVRRYRMGYIKLACPVTHVWFSKRVPSYIANSLAKPLKELESLRDSNGYENLIIAYNRSWKNILPIFFSTRNYETLQKNEIATGAYAIKKGLASFNLHGIVDRACLEWQASAKRKPVGIAREDRTIRFPTWLA</sequence>
<accession>A0A8T2UEP0</accession>
<dbReference type="EMBL" id="CM035412">
    <property type="protein sequence ID" value="KAH7433922.1"/>
    <property type="molecule type" value="Genomic_DNA"/>
</dbReference>
<organism evidence="9 10">
    <name type="scientific">Ceratopteris richardii</name>
    <name type="common">Triangle waterfern</name>
    <dbReference type="NCBI Taxonomy" id="49495"/>
    <lineage>
        <taxon>Eukaryota</taxon>
        <taxon>Viridiplantae</taxon>
        <taxon>Streptophyta</taxon>
        <taxon>Embryophyta</taxon>
        <taxon>Tracheophyta</taxon>
        <taxon>Polypodiopsida</taxon>
        <taxon>Polypodiidae</taxon>
        <taxon>Polypodiales</taxon>
        <taxon>Pteridineae</taxon>
        <taxon>Pteridaceae</taxon>
        <taxon>Parkerioideae</taxon>
        <taxon>Ceratopteris</taxon>
    </lineage>
</organism>
<dbReference type="SUPFAM" id="SSF64484">
    <property type="entry name" value="beta and beta-prime subunits of DNA dependent RNA-polymerase"/>
    <property type="match status" value="1"/>
</dbReference>
<evidence type="ECO:0000256" key="2">
    <source>
        <dbReference type="ARBA" id="ARBA00012418"/>
    </source>
</evidence>
<dbReference type="Pfam" id="PF04997">
    <property type="entry name" value="RNA_pol_Rpb1_1"/>
    <property type="match status" value="1"/>
</dbReference>
<keyword evidence="3" id="KW-0240">DNA-directed RNA polymerase</keyword>
<evidence type="ECO:0000313" key="9">
    <source>
        <dbReference type="EMBL" id="KAH7433922.1"/>
    </source>
</evidence>
<evidence type="ECO:0000313" key="10">
    <source>
        <dbReference type="Proteomes" id="UP000825935"/>
    </source>
</evidence>
<protein>
    <recommendedName>
        <fullName evidence="2">DNA-directed RNA polymerase</fullName>
        <ecNumber evidence="2">2.7.7.6</ecNumber>
    </recommendedName>
</protein>
<dbReference type="PANTHER" id="PTHR19376:SF54">
    <property type="entry name" value="DNA-DIRECTED RNA POLYMERASE SUBUNIT BETA"/>
    <property type="match status" value="1"/>
</dbReference>
<name>A0A8T2UEP0_CERRI</name>
<comment type="catalytic activity">
    <reaction evidence="7">
        <text>RNA(n) + a ribonucleoside 5'-triphosphate = RNA(n+1) + diphosphate</text>
        <dbReference type="Rhea" id="RHEA:21248"/>
        <dbReference type="Rhea" id="RHEA-COMP:14527"/>
        <dbReference type="Rhea" id="RHEA-COMP:17342"/>
        <dbReference type="ChEBI" id="CHEBI:33019"/>
        <dbReference type="ChEBI" id="CHEBI:61557"/>
        <dbReference type="ChEBI" id="CHEBI:140395"/>
        <dbReference type="EC" id="2.7.7.6"/>
    </reaction>
</comment>
<keyword evidence="6" id="KW-0804">Transcription</keyword>
<dbReference type="PANTHER" id="PTHR19376">
    <property type="entry name" value="DNA-DIRECTED RNA POLYMERASE"/>
    <property type="match status" value="1"/>
</dbReference>
<reference evidence="9" key="1">
    <citation type="submission" date="2021-08" db="EMBL/GenBank/DDBJ databases">
        <title>WGS assembly of Ceratopteris richardii.</title>
        <authorList>
            <person name="Marchant D.B."/>
            <person name="Chen G."/>
            <person name="Jenkins J."/>
            <person name="Shu S."/>
            <person name="Leebens-Mack J."/>
            <person name="Grimwood J."/>
            <person name="Schmutz J."/>
            <person name="Soltis P."/>
            <person name="Soltis D."/>
            <person name="Chen Z.-H."/>
        </authorList>
    </citation>
    <scope>NUCLEOTIDE SEQUENCE</scope>
    <source>
        <strain evidence="9">Whitten #5841</strain>
        <tissue evidence="9">Leaf</tissue>
    </source>
</reference>
<dbReference type="InterPro" id="IPR044893">
    <property type="entry name" value="RNA_pol_Rpb1_clamp_domain"/>
</dbReference>
<evidence type="ECO:0000256" key="6">
    <source>
        <dbReference type="ARBA" id="ARBA00023163"/>
    </source>
</evidence>
<evidence type="ECO:0000256" key="5">
    <source>
        <dbReference type="ARBA" id="ARBA00022695"/>
    </source>
</evidence>
<dbReference type="GO" id="GO:0006351">
    <property type="term" value="P:DNA-templated transcription"/>
    <property type="evidence" value="ECO:0007669"/>
    <property type="project" value="InterPro"/>
</dbReference>
<evidence type="ECO:0000256" key="3">
    <source>
        <dbReference type="ARBA" id="ARBA00022478"/>
    </source>
</evidence>
<dbReference type="InterPro" id="IPR007080">
    <property type="entry name" value="RNA_pol_Rpb1_1"/>
</dbReference>
<dbReference type="OMA" id="TIRFPTW"/>
<proteinExistence type="predicted"/>